<feature type="coiled-coil region" evidence="1">
    <location>
        <begin position="338"/>
        <end position="365"/>
    </location>
</feature>
<keyword evidence="4" id="KW-1185">Reference proteome</keyword>
<dbReference type="InParanoid" id="A0A165HFV0"/>
<name>A0A165HFV0_EXIGL</name>
<accession>A0A165HFV0</accession>
<reference evidence="3 4" key="1">
    <citation type="journal article" date="2016" name="Mol. Biol. Evol.">
        <title>Comparative Genomics of Early-Diverging Mushroom-Forming Fungi Provides Insights into the Origins of Lignocellulose Decay Capabilities.</title>
        <authorList>
            <person name="Nagy L.G."/>
            <person name="Riley R."/>
            <person name="Tritt A."/>
            <person name="Adam C."/>
            <person name="Daum C."/>
            <person name="Floudas D."/>
            <person name="Sun H."/>
            <person name="Yadav J.S."/>
            <person name="Pangilinan J."/>
            <person name="Larsson K.H."/>
            <person name="Matsuura K."/>
            <person name="Barry K."/>
            <person name="Labutti K."/>
            <person name="Kuo R."/>
            <person name="Ohm R.A."/>
            <person name="Bhattacharya S.S."/>
            <person name="Shirouzu T."/>
            <person name="Yoshinaga Y."/>
            <person name="Martin F.M."/>
            <person name="Grigoriev I.V."/>
            <person name="Hibbett D.S."/>
        </authorList>
    </citation>
    <scope>NUCLEOTIDE SEQUENCE [LARGE SCALE GENOMIC DNA]</scope>
    <source>
        <strain evidence="3 4">HHB12029</strain>
    </source>
</reference>
<gene>
    <name evidence="3" type="ORF">EXIGLDRAFT_693227</name>
</gene>
<evidence type="ECO:0000313" key="4">
    <source>
        <dbReference type="Proteomes" id="UP000077266"/>
    </source>
</evidence>
<dbReference type="AlphaFoldDB" id="A0A165HFV0"/>
<feature type="region of interest" description="Disordered" evidence="2">
    <location>
        <begin position="283"/>
        <end position="307"/>
    </location>
</feature>
<protein>
    <submittedName>
        <fullName evidence="3">Uncharacterized protein</fullName>
    </submittedName>
</protein>
<feature type="region of interest" description="Disordered" evidence="2">
    <location>
        <begin position="378"/>
        <end position="401"/>
    </location>
</feature>
<proteinExistence type="predicted"/>
<organism evidence="3 4">
    <name type="scientific">Exidia glandulosa HHB12029</name>
    <dbReference type="NCBI Taxonomy" id="1314781"/>
    <lineage>
        <taxon>Eukaryota</taxon>
        <taxon>Fungi</taxon>
        <taxon>Dikarya</taxon>
        <taxon>Basidiomycota</taxon>
        <taxon>Agaricomycotina</taxon>
        <taxon>Agaricomycetes</taxon>
        <taxon>Auriculariales</taxon>
        <taxon>Exidiaceae</taxon>
        <taxon>Exidia</taxon>
    </lineage>
</organism>
<sequence length="401" mass="44665">MSSRAASPEHSARSRRSSGASTRARTPYDAWALYAPKPYVFPPPAPKWGPVPRAMGPAPHERPPSPQWQTLEWGPADTPSGWGQRPSWHAQEERSTPWIYDRHPDYSGWDASAEGHAAALLLNAAYDSVGTTGAVVPQVDFRWHRPDATDVNPYGYNMRGDVAPLAVHEKLDALIASRTAFSPLPAVVIPFVHNTVDGIWLAHSRCQERCVKALERQLASRLEFTALEVEELASVILQHPLIDARQLMLSLDTRAQPIYGRTSTSEGQSRLFRRFPHILHPDEARWQDDDGGASGSSREPTPEPFVRTAEQLQAQERRHEERRLRRAVNHGDAVMREIVDVEYAVRDLEERLRQLMVRRASAQAVADVFDQGLKALAPGETPLWPNPQSSVPVASGSLPSL</sequence>
<evidence type="ECO:0000313" key="3">
    <source>
        <dbReference type="EMBL" id="KZV91904.1"/>
    </source>
</evidence>
<dbReference type="Proteomes" id="UP000077266">
    <property type="component" value="Unassembled WGS sequence"/>
</dbReference>
<dbReference type="EMBL" id="KV426018">
    <property type="protein sequence ID" value="KZV91904.1"/>
    <property type="molecule type" value="Genomic_DNA"/>
</dbReference>
<feature type="compositionally biased region" description="Polar residues" evidence="2">
    <location>
        <begin position="386"/>
        <end position="401"/>
    </location>
</feature>
<evidence type="ECO:0000256" key="1">
    <source>
        <dbReference type="SAM" id="Coils"/>
    </source>
</evidence>
<feature type="region of interest" description="Disordered" evidence="2">
    <location>
        <begin position="1"/>
        <end position="24"/>
    </location>
</feature>
<keyword evidence="1" id="KW-0175">Coiled coil</keyword>
<evidence type="ECO:0000256" key="2">
    <source>
        <dbReference type="SAM" id="MobiDB-lite"/>
    </source>
</evidence>